<proteinExistence type="predicted"/>
<dbReference type="EMBL" id="JBFAIH010000003">
    <property type="protein sequence ID" value="MEV0362535.1"/>
    <property type="molecule type" value="Genomic_DNA"/>
</dbReference>
<dbReference type="Gene3D" id="3.40.50.150">
    <property type="entry name" value="Vaccinia Virus protein VP39"/>
    <property type="match status" value="1"/>
</dbReference>
<reference evidence="2 3" key="1">
    <citation type="submission" date="2024-06" db="EMBL/GenBank/DDBJ databases">
        <title>The Natural Products Discovery Center: Release of the First 8490 Sequenced Strains for Exploring Actinobacteria Biosynthetic Diversity.</title>
        <authorList>
            <person name="Kalkreuter E."/>
            <person name="Kautsar S.A."/>
            <person name="Yang D."/>
            <person name="Bader C.D."/>
            <person name="Teijaro C.N."/>
            <person name="Fluegel L."/>
            <person name="Davis C.M."/>
            <person name="Simpson J.R."/>
            <person name="Lauterbach L."/>
            <person name="Steele A.D."/>
            <person name="Gui C."/>
            <person name="Meng S."/>
            <person name="Li G."/>
            <person name="Viehrig K."/>
            <person name="Ye F."/>
            <person name="Su P."/>
            <person name="Kiefer A.F."/>
            <person name="Nichols A."/>
            <person name="Cepeda A.J."/>
            <person name="Yan W."/>
            <person name="Fan B."/>
            <person name="Jiang Y."/>
            <person name="Adhikari A."/>
            <person name="Zheng C.-J."/>
            <person name="Schuster L."/>
            <person name="Cowan T.M."/>
            <person name="Smanski M.J."/>
            <person name="Chevrette M.G."/>
            <person name="De Carvalho L.P.S."/>
            <person name="Shen B."/>
        </authorList>
    </citation>
    <scope>NUCLEOTIDE SEQUENCE [LARGE SCALE GENOMIC DNA]</scope>
    <source>
        <strain evidence="2 3">NPDC050671</strain>
    </source>
</reference>
<keyword evidence="3" id="KW-1185">Reference proteome</keyword>
<dbReference type="Proteomes" id="UP001551658">
    <property type="component" value="Unassembled WGS sequence"/>
</dbReference>
<evidence type="ECO:0000313" key="3">
    <source>
        <dbReference type="Proteomes" id="UP001551658"/>
    </source>
</evidence>
<gene>
    <name evidence="2" type="ORF">AB0H72_07510</name>
</gene>
<dbReference type="GO" id="GO:0008168">
    <property type="term" value="F:methyltransferase activity"/>
    <property type="evidence" value="ECO:0007669"/>
    <property type="project" value="UniProtKB-KW"/>
</dbReference>
<keyword evidence="2" id="KW-0489">Methyltransferase</keyword>
<dbReference type="GO" id="GO:0032259">
    <property type="term" value="P:methylation"/>
    <property type="evidence" value="ECO:0007669"/>
    <property type="project" value="UniProtKB-KW"/>
</dbReference>
<evidence type="ECO:0000313" key="2">
    <source>
        <dbReference type="EMBL" id="MEV0362535.1"/>
    </source>
</evidence>
<dbReference type="InterPro" id="IPR029063">
    <property type="entry name" value="SAM-dependent_MTases_sf"/>
</dbReference>
<dbReference type="PIRSF" id="PIRSF017393">
    <property type="entry name" value="MTase_SAV2177"/>
    <property type="match status" value="1"/>
</dbReference>
<protein>
    <submittedName>
        <fullName evidence="2">SAM-dependent methyltransferase</fullName>
        <ecNumber evidence="2">2.1.1.-</ecNumber>
    </submittedName>
</protein>
<dbReference type="InterPro" id="IPR006764">
    <property type="entry name" value="SAM_dep_MeTrfase_SAV2177_type"/>
</dbReference>
<comment type="caution">
    <text evidence="2">The sequence shown here is derived from an EMBL/GenBank/DDBJ whole genome shotgun (WGS) entry which is preliminary data.</text>
</comment>
<keyword evidence="2" id="KW-0808">Transferase</keyword>
<dbReference type="EC" id="2.1.1.-" evidence="2"/>
<sequence>MVGSNRNHLSDAHAFASKPNLESNTMSSPAARREAGFRAPVGVDTTRASIARVYDYSLDGKDNYPVDRAALAAILEVAPGQREVSRLNRRWLHRVVRYLAGSAGIDQFLDVGAGLPTVCNTHQVAQQENRDVQVVYVDNDPLCCAHGRALLEENANTHYLCGDLLEDGTLLENEGVSRYLDPGRPIGLIVCGVLHHVDDSLDPAAVVRGYTDRLANGSFVAITSFWAPADENRELHALAKRLEWAFTEMGVGSGWYRTREQQLEYFGGLELIEPGLVGLADWWPAGPLTRPRWPEEQLILGGVGHKPLPAPPRIHFV</sequence>
<organism evidence="2 3">
    <name type="scientific">Nocardia fusca</name>
    <dbReference type="NCBI Taxonomy" id="941183"/>
    <lineage>
        <taxon>Bacteria</taxon>
        <taxon>Bacillati</taxon>
        <taxon>Actinomycetota</taxon>
        <taxon>Actinomycetes</taxon>
        <taxon>Mycobacteriales</taxon>
        <taxon>Nocardiaceae</taxon>
        <taxon>Nocardia</taxon>
    </lineage>
</organism>
<feature type="region of interest" description="Disordered" evidence="1">
    <location>
        <begin position="1"/>
        <end position="33"/>
    </location>
</feature>
<evidence type="ECO:0000256" key="1">
    <source>
        <dbReference type="SAM" id="MobiDB-lite"/>
    </source>
</evidence>
<accession>A0ABV3F4Q6</accession>
<dbReference type="RefSeq" id="WP_357975225.1">
    <property type="nucleotide sequence ID" value="NZ_JBFAIH010000003.1"/>
</dbReference>
<dbReference type="Pfam" id="PF04672">
    <property type="entry name" value="Methyltransf_19"/>
    <property type="match status" value="1"/>
</dbReference>
<name>A0ABV3F4Q6_9NOCA</name>
<dbReference type="SUPFAM" id="SSF53335">
    <property type="entry name" value="S-adenosyl-L-methionine-dependent methyltransferases"/>
    <property type="match status" value="1"/>
</dbReference>